<proteinExistence type="predicted"/>
<comment type="caution">
    <text evidence="1">The sequence shown here is derived from an EMBL/GenBank/DDBJ whole genome shotgun (WGS) entry which is preliminary data.</text>
</comment>
<gene>
    <name evidence="1" type="ORF">VNO77_01975</name>
</gene>
<organism evidence="1 2">
    <name type="scientific">Canavalia gladiata</name>
    <name type="common">Sword bean</name>
    <name type="synonym">Dolichos gladiatus</name>
    <dbReference type="NCBI Taxonomy" id="3824"/>
    <lineage>
        <taxon>Eukaryota</taxon>
        <taxon>Viridiplantae</taxon>
        <taxon>Streptophyta</taxon>
        <taxon>Embryophyta</taxon>
        <taxon>Tracheophyta</taxon>
        <taxon>Spermatophyta</taxon>
        <taxon>Magnoliopsida</taxon>
        <taxon>eudicotyledons</taxon>
        <taxon>Gunneridae</taxon>
        <taxon>Pentapetalae</taxon>
        <taxon>rosids</taxon>
        <taxon>fabids</taxon>
        <taxon>Fabales</taxon>
        <taxon>Fabaceae</taxon>
        <taxon>Papilionoideae</taxon>
        <taxon>50 kb inversion clade</taxon>
        <taxon>NPAAA clade</taxon>
        <taxon>indigoferoid/millettioid clade</taxon>
        <taxon>Phaseoleae</taxon>
        <taxon>Canavalia</taxon>
    </lineage>
</organism>
<dbReference type="Proteomes" id="UP001367508">
    <property type="component" value="Unassembled WGS sequence"/>
</dbReference>
<keyword evidence="2" id="KW-1185">Reference proteome</keyword>
<name>A0AAN9RAU2_CANGL</name>
<evidence type="ECO:0000313" key="2">
    <source>
        <dbReference type="Proteomes" id="UP001367508"/>
    </source>
</evidence>
<protein>
    <submittedName>
        <fullName evidence="1">Uncharacterized protein</fullName>
    </submittedName>
</protein>
<dbReference type="EMBL" id="JAYMYQ010000001">
    <property type="protein sequence ID" value="KAK7360003.1"/>
    <property type="molecule type" value="Genomic_DNA"/>
</dbReference>
<dbReference type="AlphaFoldDB" id="A0AAN9RAU2"/>
<reference evidence="1 2" key="1">
    <citation type="submission" date="2024-01" db="EMBL/GenBank/DDBJ databases">
        <title>The genomes of 5 underutilized Papilionoideae crops provide insights into root nodulation and disease resistanc.</title>
        <authorList>
            <person name="Jiang F."/>
        </authorList>
    </citation>
    <scope>NUCLEOTIDE SEQUENCE [LARGE SCALE GENOMIC DNA]</scope>
    <source>
        <strain evidence="1">LVBAO_FW01</strain>
        <tissue evidence="1">Leaves</tissue>
    </source>
</reference>
<accession>A0AAN9RAU2</accession>
<sequence>MGLGRLMLEEPYASLTPICARNPITVSHGMSIGVHGVDISKESMSWSHLSAFRINSLHARPRDSNLLGLVVELAVKGCVVHGRQTLG</sequence>
<evidence type="ECO:0000313" key="1">
    <source>
        <dbReference type="EMBL" id="KAK7360003.1"/>
    </source>
</evidence>